<feature type="signal peptide" evidence="1">
    <location>
        <begin position="1"/>
        <end position="15"/>
    </location>
</feature>
<protein>
    <recommendedName>
        <fullName evidence="4">Secreted protein</fullName>
    </recommendedName>
</protein>
<reference evidence="2 3" key="1">
    <citation type="journal article" date="2012" name="J. Bacteriol.">
        <title>Complete Genome Sequence of the BTEX-Degrading Bacterium Pseudoxanthomonas spadix BD-a59.</title>
        <authorList>
            <person name="Lee S.H."/>
            <person name="Jin H.M."/>
            <person name="Lee H.J."/>
            <person name="Kim J.M."/>
            <person name="Jeon C.O."/>
        </authorList>
    </citation>
    <scope>NUCLEOTIDE SEQUENCE [LARGE SCALE GENOMIC DNA]</scope>
    <source>
        <strain evidence="2 3">BD-a59</strain>
    </source>
</reference>
<keyword evidence="1" id="KW-0732">Signal</keyword>
<dbReference type="Proteomes" id="UP000005870">
    <property type="component" value="Chromosome"/>
</dbReference>
<dbReference type="AlphaFoldDB" id="G7UUP5"/>
<sequence length="153" mass="16241">MALAVLLALAAPAHAQAPAPASSTPAAPAPPPYDADTGDAWIDARLEDLNAYALRYPDAFADEIARYLDVPRGYVVALGQQPGWAPGDVYFACALGKVLAQPCRAVVRARARDADGGWQGVARRVAGAGKPVPTRALRELLRSSYAHWERPLD</sequence>
<dbReference type="eggNOG" id="ENOG5033743">
    <property type="taxonomic scope" value="Bacteria"/>
</dbReference>
<feature type="chain" id="PRO_5012113144" description="Secreted protein" evidence="1">
    <location>
        <begin position="16"/>
        <end position="153"/>
    </location>
</feature>
<evidence type="ECO:0000313" key="2">
    <source>
        <dbReference type="EMBL" id="AER57518.1"/>
    </source>
</evidence>
<dbReference type="STRING" id="1045855.DSC_14370"/>
<name>G7UUP5_PSEUP</name>
<evidence type="ECO:0008006" key="4">
    <source>
        <dbReference type="Google" id="ProtNLM"/>
    </source>
</evidence>
<proteinExistence type="predicted"/>
<evidence type="ECO:0000256" key="1">
    <source>
        <dbReference type="SAM" id="SignalP"/>
    </source>
</evidence>
<dbReference type="KEGG" id="psd:DSC_14370"/>
<evidence type="ECO:0000313" key="3">
    <source>
        <dbReference type="Proteomes" id="UP000005870"/>
    </source>
</evidence>
<organism evidence="2 3">
    <name type="scientific">Pseudoxanthomonas spadix (strain BD-a59)</name>
    <dbReference type="NCBI Taxonomy" id="1045855"/>
    <lineage>
        <taxon>Bacteria</taxon>
        <taxon>Pseudomonadati</taxon>
        <taxon>Pseudomonadota</taxon>
        <taxon>Gammaproteobacteria</taxon>
        <taxon>Lysobacterales</taxon>
        <taxon>Lysobacteraceae</taxon>
        <taxon>Pseudoxanthomonas</taxon>
    </lineage>
</organism>
<keyword evidence="3" id="KW-1185">Reference proteome</keyword>
<gene>
    <name evidence="2" type="ordered locus">DSC_14370</name>
</gene>
<dbReference type="HOGENOM" id="CLU_118630_0_0_6"/>
<accession>G7UUP5</accession>
<dbReference type="EMBL" id="CP003093">
    <property type="protein sequence ID" value="AER57518.1"/>
    <property type="molecule type" value="Genomic_DNA"/>
</dbReference>